<gene>
    <name evidence="1" type="ORF">NQ315_005926</name>
</gene>
<dbReference type="SUPFAM" id="SSF56349">
    <property type="entry name" value="DNA breaking-rejoining enzymes"/>
    <property type="match status" value="1"/>
</dbReference>
<dbReference type="InterPro" id="IPR011010">
    <property type="entry name" value="DNA_brk_join_enz"/>
</dbReference>
<evidence type="ECO:0000313" key="2">
    <source>
        <dbReference type="Proteomes" id="UP001159042"/>
    </source>
</evidence>
<name>A0AAV8VE84_9CUCU</name>
<sequence>MEQNIESDSDTELQLTPPHVKEAAKLSTLNLLPKRSNVVYQRAYSNFMDWKKDKNAKTFSENVLLAYFGDLAKKFKSPTLWTQYSMLRTTLSLNDNIDIGKYFKLKAFLKRQSDGYKSKKSKNFSSDDIDKFIKQAPDEIYLVTKVAYHGRHELYQTKITNFNDLGSAILITIPDTKTKLVRSFTVTGDYYDIFKKYSNLRPPNVNDPWFFINYQKGKCTVQRIGLNKLGAMGKEIADDFCRSSATILVDAGAITGDITALKRHGAVVGNQQQSRRVFHQLAKPYIFENYFNTVFQQTTTGLSNNYYLG</sequence>
<protein>
    <submittedName>
        <fullName evidence="1">Uncharacterized protein</fullName>
    </submittedName>
</protein>
<reference evidence="1 2" key="1">
    <citation type="journal article" date="2023" name="Insect Mol. Biol.">
        <title>Genome sequencing provides insights into the evolution of gene families encoding plant cell wall-degrading enzymes in longhorned beetles.</title>
        <authorList>
            <person name="Shin N.R."/>
            <person name="Okamura Y."/>
            <person name="Kirsch R."/>
            <person name="Pauchet Y."/>
        </authorList>
    </citation>
    <scope>NUCLEOTIDE SEQUENCE [LARGE SCALE GENOMIC DNA]</scope>
    <source>
        <strain evidence="1">EAD_L_NR</strain>
    </source>
</reference>
<proteinExistence type="predicted"/>
<dbReference type="EMBL" id="JANEYG010000133">
    <property type="protein sequence ID" value="KAJ8912322.1"/>
    <property type="molecule type" value="Genomic_DNA"/>
</dbReference>
<dbReference type="AlphaFoldDB" id="A0AAV8VE84"/>
<dbReference type="GO" id="GO:0003677">
    <property type="term" value="F:DNA binding"/>
    <property type="evidence" value="ECO:0007669"/>
    <property type="project" value="InterPro"/>
</dbReference>
<accession>A0AAV8VE84</accession>
<organism evidence="1 2">
    <name type="scientific">Exocentrus adspersus</name>
    <dbReference type="NCBI Taxonomy" id="1586481"/>
    <lineage>
        <taxon>Eukaryota</taxon>
        <taxon>Metazoa</taxon>
        <taxon>Ecdysozoa</taxon>
        <taxon>Arthropoda</taxon>
        <taxon>Hexapoda</taxon>
        <taxon>Insecta</taxon>
        <taxon>Pterygota</taxon>
        <taxon>Neoptera</taxon>
        <taxon>Endopterygota</taxon>
        <taxon>Coleoptera</taxon>
        <taxon>Polyphaga</taxon>
        <taxon>Cucujiformia</taxon>
        <taxon>Chrysomeloidea</taxon>
        <taxon>Cerambycidae</taxon>
        <taxon>Lamiinae</taxon>
        <taxon>Acanthocinini</taxon>
        <taxon>Exocentrus</taxon>
    </lineage>
</organism>
<evidence type="ECO:0000313" key="1">
    <source>
        <dbReference type="EMBL" id="KAJ8912322.1"/>
    </source>
</evidence>
<keyword evidence="2" id="KW-1185">Reference proteome</keyword>
<comment type="caution">
    <text evidence="1">The sequence shown here is derived from an EMBL/GenBank/DDBJ whole genome shotgun (WGS) entry which is preliminary data.</text>
</comment>
<dbReference type="Proteomes" id="UP001159042">
    <property type="component" value="Unassembled WGS sequence"/>
</dbReference>